<gene>
    <name evidence="1" type="ORF">LTS18_001353</name>
</gene>
<feature type="non-terminal residue" evidence="1">
    <location>
        <position position="280"/>
    </location>
</feature>
<sequence>MDKLKKPIHPHRNSPSLSPRKWIIAFVVCNFNVDLGPEIELVYPPDVHFSTSDLSAICFNSFPERHDTEMHEDLCFQFSIHNGSPDIRLDSPCPPYGSPSELYGHCIFRQEYDHNTKRAFSQKSLVLISNHDFPAFYLDTLQKLTRSGLISDPNALEAACSQISSWPAPSVGKHELPFMGSLLMLEIAPHAGFPLQGLPSLGLINGEKRPSHIYAYEPVGNWAKLIPYMPSLSELYILFEKLLLCESTVVLAKSPQLCFEFVSAAKDLIRPVPYAGIVRP</sequence>
<keyword evidence="2" id="KW-1185">Reference proteome</keyword>
<protein>
    <submittedName>
        <fullName evidence="1">Uncharacterized protein</fullName>
    </submittedName>
</protein>
<dbReference type="EMBL" id="JAWDJW010011974">
    <property type="protein sequence ID" value="KAK3044414.1"/>
    <property type="molecule type" value="Genomic_DNA"/>
</dbReference>
<name>A0ACC3CTD8_9PEZI</name>
<proteinExistence type="predicted"/>
<accession>A0ACC3CTD8</accession>
<organism evidence="1 2">
    <name type="scientific">Coniosporium uncinatum</name>
    <dbReference type="NCBI Taxonomy" id="93489"/>
    <lineage>
        <taxon>Eukaryota</taxon>
        <taxon>Fungi</taxon>
        <taxon>Dikarya</taxon>
        <taxon>Ascomycota</taxon>
        <taxon>Pezizomycotina</taxon>
        <taxon>Dothideomycetes</taxon>
        <taxon>Dothideomycetes incertae sedis</taxon>
        <taxon>Coniosporium</taxon>
    </lineage>
</organism>
<dbReference type="Proteomes" id="UP001186974">
    <property type="component" value="Unassembled WGS sequence"/>
</dbReference>
<evidence type="ECO:0000313" key="1">
    <source>
        <dbReference type="EMBL" id="KAK3044414.1"/>
    </source>
</evidence>
<evidence type="ECO:0000313" key="2">
    <source>
        <dbReference type="Proteomes" id="UP001186974"/>
    </source>
</evidence>
<reference evidence="1" key="1">
    <citation type="submission" date="2024-09" db="EMBL/GenBank/DDBJ databases">
        <title>Black Yeasts Isolated from many extreme environments.</title>
        <authorList>
            <person name="Coleine C."/>
            <person name="Stajich J.E."/>
            <person name="Selbmann L."/>
        </authorList>
    </citation>
    <scope>NUCLEOTIDE SEQUENCE</scope>
    <source>
        <strain evidence="1">CCFEE 5737</strain>
    </source>
</reference>
<comment type="caution">
    <text evidence="1">The sequence shown here is derived from an EMBL/GenBank/DDBJ whole genome shotgun (WGS) entry which is preliminary data.</text>
</comment>